<organism evidence="2 3">
    <name type="scientific">Marilutibacter spongiae</name>
    <dbReference type="NCBI Taxonomy" id="2025720"/>
    <lineage>
        <taxon>Bacteria</taxon>
        <taxon>Pseudomonadati</taxon>
        <taxon>Pseudomonadota</taxon>
        <taxon>Gammaproteobacteria</taxon>
        <taxon>Lysobacterales</taxon>
        <taxon>Lysobacteraceae</taxon>
        <taxon>Marilutibacter</taxon>
    </lineage>
</organism>
<keyword evidence="1" id="KW-1133">Transmembrane helix</keyword>
<feature type="transmembrane region" description="Helical" evidence="1">
    <location>
        <begin position="20"/>
        <end position="46"/>
    </location>
</feature>
<protein>
    <submittedName>
        <fullName evidence="2">Uncharacterized protein</fullName>
    </submittedName>
</protein>
<dbReference type="EMBL" id="JACHTF010000020">
    <property type="protein sequence ID" value="MBB1061889.1"/>
    <property type="molecule type" value="Genomic_DNA"/>
</dbReference>
<evidence type="ECO:0000256" key="1">
    <source>
        <dbReference type="SAM" id="Phobius"/>
    </source>
</evidence>
<feature type="transmembrane region" description="Helical" evidence="1">
    <location>
        <begin position="58"/>
        <end position="76"/>
    </location>
</feature>
<dbReference type="Proteomes" id="UP000523196">
    <property type="component" value="Unassembled WGS sequence"/>
</dbReference>
<comment type="caution">
    <text evidence="2">The sequence shown here is derived from an EMBL/GenBank/DDBJ whole genome shotgun (WGS) entry which is preliminary data.</text>
</comment>
<dbReference type="AlphaFoldDB" id="A0A7W3Y778"/>
<accession>A0A7W3Y778</accession>
<name>A0A7W3Y778_9GAMM</name>
<evidence type="ECO:0000313" key="2">
    <source>
        <dbReference type="EMBL" id="MBB1061889.1"/>
    </source>
</evidence>
<evidence type="ECO:0000313" key="3">
    <source>
        <dbReference type="Proteomes" id="UP000523196"/>
    </source>
</evidence>
<keyword evidence="1" id="KW-0812">Transmembrane</keyword>
<sequence length="122" mass="13012">MRNEVFATVMSKQVPAASGAVGMVILGVPYGVLIAALLGATLSFYFRKGEPETRIPRVVFGIVAMAFSGAWFSLVLPHVDFIGLGAMAAKVDPSARAGLCALAFQSIWNLGHRFVERKVEAT</sequence>
<dbReference type="RefSeq" id="WP_182688657.1">
    <property type="nucleotide sequence ID" value="NZ_JACHTF010000020.1"/>
</dbReference>
<keyword evidence="3" id="KW-1185">Reference proteome</keyword>
<gene>
    <name evidence="2" type="ORF">H4F98_15040</name>
</gene>
<reference evidence="2 3" key="1">
    <citation type="submission" date="2020-08" db="EMBL/GenBank/DDBJ databases">
        <authorList>
            <person name="Xu S."/>
            <person name="Li A."/>
        </authorList>
    </citation>
    <scope>NUCLEOTIDE SEQUENCE [LARGE SCALE GENOMIC DNA]</scope>
    <source>
        <strain evidence="2 3">119BY6-57</strain>
    </source>
</reference>
<keyword evidence="1" id="KW-0472">Membrane</keyword>
<proteinExistence type="predicted"/>